<dbReference type="GO" id="GO:0009088">
    <property type="term" value="P:threonine biosynthetic process"/>
    <property type="evidence" value="ECO:0007669"/>
    <property type="project" value="UniProtKB-UniRule"/>
</dbReference>
<comment type="similarity">
    <text evidence="2 8">Belongs to the threonine synthase family.</text>
</comment>
<keyword evidence="4 8" id="KW-0663">Pyridoxal phosphate</keyword>
<dbReference type="PANTHER" id="PTHR48078:SF6">
    <property type="entry name" value="L-THREONINE DEHYDRATASE CATABOLIC TDCB"/>
    <property type="match status" value="1"/>
</dbReference>
<dbReference type="InterPro" id="IPR001926">
    <property type="entry name" value="TrpB-like_PALP"/>
</dbReference>
<comment type="function">
    <text evidence="8">Catalyzes the gamma-elimination of phosphate from L-phosphohomoserine and the beta-addition of water to produce L-threonine.</text>
</comment>
<evidence type="ECO:0000256" key="4">
    <source>
        <dbReference type="ARBA" id="ARBA00022898"/>
    </source>
</evidence>
<name>A0A101FFW4_9THEO</name>
<dbReference type="InterPro" id="IPR026260">
    <property type="entry name" value="Thr_Synthase_bac/arc"/>
</dbReference>
<comment type="pathway">
    <text evidence="8">Amino-acid biosynthesis; L-threonine biosynthesis; L-threonine from L-aspartate: step 5/5.</text>
</comment>
<reference evidence="13" key="1">
    <citation type="journal article" date="2015" name="MBio">
        <title>Genome-Resolved Metagenomic Analysis Reveals Roles for Candidate Phyla and Other Microbial Community Members in Biogeochemical Transformations in Oil Reservoirs.</title>
        <authorList>
            <person name="Hu P."/>
            <person name="Tom L."/>
            <person name="Singh A."/>
            <person name="Thomas B.C."/>
            <person name="Baker B.J."/>
            <person name="Piceno Y.M."/>
            <person name="Andersen G.L."/>
            <person name="Banfield J.F."/>
        </authorList>
    </citation>
    <scope>NUCLEOTIDE SEQUENCE [LARGE SCALE GENOMIC DNA]</scope>
</reference>
<keyword evidence="8" id="KW-0791">Threonine biosynthesis</keyword>
<feature type="modified residue" description="N6-(pyridoxal phosphate)lysine" evidence="10">
    <location>
        <position position="126"/>
    </location>
</feature>
<evidence type="ECO:0000256" key="1">
    <source>
        <dbReference type="ARBA" id="ARBA00001933"/>
    </source>
</evidence>
<dbReference type="NCBIfam" id="TIGR00260">
    <property type="entry name" value="thrC"/>
    <property type="match status" value="1"/>
</dbReference>
<comment type="catalytic activity">
    <reaction evidence="6 8">
        <text>O-phospho-L-homoserine + H2O = L-threonine + phosphate</text>
        <dbReference type="Rhea" id="RHEA:10840"/>
        <dbReference type="ChEBI" id="CHEBI:15377"/>
        <dbReference type="ChEBI" id="CHEBI:43474"/>
        <dbReference type="ChEBI" id="CHEBI:57590"/>
        <dbReference type="ChEBI" id="CHEBI:57926"/>
        <dbReference type="EC" id="4.2.3.1"/>
    </reaction>
</comment>
<feature type="binding site" evidence="9">
    <location>
        <position position="152"/>
    </location>
    <ligand>
        <name>pyridoxal 5'-phosphate</name>
        <dbReference type="ChEBI" id="CHEBI:597326"/>
    </ligand>
</feature>
<dbReference type="GO" id="GO:0006567">
    <property type="term" value="P:L-threonine catabolic process"/>
    <property type="evidence" value="ECO:0007669"/>
    <property type="project" value="TreeGrafter"/>
</dbReference>
<protein>
    <recommendedName>
        <fullName evidence="3 7">Threonine synthase</fullName>
        <ecNumber evidence="7 8">4.2.3.1</ecNumber>
    </recommendedName>
</protein>
<dbReference type="Proteomes" id="UP000053326">
    <property type="component" value="Unassembled WGS sequence"/>
</dbReference>
<dbReference type="CDD" id="cd01563">
    <property type="entry name" value="Thr-synth_1"/>
    <property type="match status" value="1"/>
</dbReference>
<feature type="binding site" evidence="9">
    <location>
        <position position="389"/>
    </location>
    <ligand>
        <name>pyridoxal 5'-phosphate</name>
        <dbReference type="ChEBI" id="CHEBI:597326"/>
    </ligand>
</feature>
<proteinExistence type="inferred from homology"/>
<dbReference type="PATRIC" id="fig|85874.4.peg.448"/>
<dbReference type="EMBL" id="LGFO01000136">
    <property type="protein sequence ID" value="KUK36227.1"/>
    <property type="molecule type" value="Genomic_DNA"/>
</dbReference>
<dbReference type="GO" id="GO:0009097">
    <property type="term" value="P:isoleucine biosynthetic process"/>
    <property type="evidence" value="ECO:0007669"/>
    <property type="project" value="TreeGrafter"/>
</dbReference>
<dbReference type="GO" id="GO:0004795">
    <property type="term" value="F:threonine synthase activity"/>
    <property type="evidence" value="ECO:0007669"/>
    <property type="project" value="UniProtKB-UniRule"/>
</dbReference>
<dbReference type="GO" id="GO:0006565">
    <property type="term" value="P:L-serine catabolic process"/>
    <property type="evidence" value="ECO:0007669"/>
    <property type="project" value="TreeGrafter"/>
</dbReference>
<dbReference type="SUPFAM" id="SSF53686">
    <property type="entry name" value="Tryptophan synthase beta subunit-like PLP-dependent enzymes"/>
    <property type="match status" value="1"/>
</dbReference>
<dbReference type="Pfam" id="PF00291">
    <property type="entry name" value="PALP"/>
    <property type="match status" value="1"/>
</dbReference>
<dbReference type="GO" id="GO:0004794">
    <property type="term" value="F:threonine deaminase activity"/>
    <property type="evidence" value="ECO:0007669"/>
    <property type="project" value="TreeGrafter"/>
</dbReference>
<dbReference type="EC" id="4.2.3.1" evidence="7 8"/>
<evidence type="ECO:0000256" key="2">
    <source>
        <dbReference type="ARBA" id="ARBA00005517"/>
    </source>
</evidence>
<dbReference type="AlphaFoldDB" id="A0A101FFW4"/>
<dbReference type="InterPro" id="IPR050147">
    <property type="entry name" value="Ser/Thr_Dehydratase"/>
</dbReference>
<evidence type="ECO:0000256" key="9">
    <source>
        <dbReference type="PIRSR" id="PIRSR038945-1"/>
    </source>
</evidence>
<evidence type="ECO:0000313" key="13">
    <source>
        <dbReference type="Proteomes" id="UP000053326"/>
    </source>
</evidence>
<dbReference type="PIRSF" id="PIRSF038945">
    <property type="entry name" value="Thr_synthase"/>
    <property type="match status" value="1"/>
</dbReference>
<dbReference type="GO" id="GO:0003941">
    <property type="term" value="F:L-serine ammonia-lyase activity"/>
    <property type="evidence" value="ECO:0007669"/>
    <property type="project" value="TreeGrafter"/>
</dbReference>
<dbReference type="InterPro" id="IPR004450">
    <property type="entry name" value="Thr_synthase-like"/>
</dbReference>
<evidence type="ECO:0000259" key="11">
    <source>
        <dbReference type="Pfam" id="PF00291"/>
    </source>
</evidence>
<dbReference type="UniPathway" id="UPA00050">
    <property type="reaction ID" value="UER00065"/>
</dbReference>
<gene>
    <name evidence="12" type="ORF">XD66_1061</name>
</gene>
<evidence type="ECO:0000256" key="3">
    <source>
        <dbReference type="ARBA" id="ARBA00018679"/>
    </source>
</evidence>
<dbReference type="NCBIfam" id="NF006050">
    <property type="entry name" value="PRK08197.1"/>
    <property type="match status" value="1"/>
</dbReference>
<evidence type="ECO:0000256" key="10">
    <source>
        <dbReference type="PIRSR" id="PIRSR038945-2"/>
    </source>
</evidence>
<comment type="caution">
    <text evidence="12">The sequence shown here is derived from an EMBL/GenBank/DDBJ whole genome shotgun (WGS) entry which is preliminary data.</text>
</comment>
<organism evidence="12 13">
    <name type="scientific">Thermacetogenium phaeum</name>
    <dbReference type="NCBI Taxonomy" id="85874"/>
    <lineage>
        <taxon>Bacteria</taxon>
        <taxon>Bacillati</taxon>
        <taxon>Bacillota</taxon>
        <taxon>Clostridia</taxon>
        <taxon>Thermoanaerobacterales</taxon>
        <taxon>Thermoanaerobacteraceae</taxon>
        <taxon>Thermacetogenium</taxon>
    </lineage>
</organism>
<accession>A0A101FFW4</accession>
<evidence type="ECO:0000256" key="7">
    <source>
        <dbReference type="NCBIfam" id="TIGR00260"/>
    </source>
</evidence>
<dbReference type="Gene3D" id="3.40.50.1100">
    <property type="match status" value="2"/>
</dbReference>
<feature type="domain" description="Tryptophan synthase beta chain-like PALP" evidence="11">
    <location>
        <begin position="91"/>
        <end position="390"/>
    </location>
</feature>
<sequence length="426" mass="46163">MFEDSAFDNERRDYVLGLRCISCGRELAAGPGVYTCPACGPKDGILDVIYDYERIKRTVSREQVTGSTDYSLFRYLPFLPVRPDTPRPHLRVGWTPLYRPIGLARQLGISRIYVKDDGQNPTASLKDRASVIAVIKAVEERMTTVACSSTGNAASSLAGNAAAMGLRTFIFVPGRAPQGKIAQLLIFGANVISVQGSYSDAFRLSSEAIERWGWYNRNAAINPYLVEGKKTVALEIAEQLAWEVPDWVVVSVGDGCTIAGIWKGFCDLYRVGWIDRLPKLLGVQSTGCSPLADAFRENRPWCPAEENTLADSIAVGVPRNPEKALRAVRASGGKMVAVPDEEILAAMRLLGRSSGIFAEPAGAAGLAGLRSLLEKGEIGREEKVVVVVTGNGLKDVKNAIAAAGEPIKVEPSLDRLLDELTRRKLV</sequence>
<evidence type="ECO:0000256" key="6">
    <source>
        <dbReference type="ARBA" id="ARBA00049144"/>
    </source>
</evidence>
<dbReference type="PANTHER" id="PTHR48078">
    <property type="entry name" value="THREONINE DEHYDRATASE, MITOCHONDRIAL-RELATED"/>
    <property type="match status" value="1"/>
</dbReference>
<keyword evidence="8" id="KW-0028">Amino-acid biosynthesis</keyword>
<comment type="cofactor">
    <cofactor evidence="1 8 9">
        <name>pyridoxal 5'-phosphate</name>
        <dbReference type="ChEBI" id="CHEBI:597326"/>
    </cofactor>
</comment>
<evidence type="ECO:0000256" key="5">
    <source>
        <dbReference type="ARBA" id="ARBA00023239"/>
    </source>
</evidence>
<evidence type="ECO:0000256" key="8">
    <source>
        <dbReference type="PIRNR" id="PIRNR038945"/>
    </source>
</evidence>
<keyword evidence="5 8" id="KW-0456">Lyase</keyword>
<evidence type="ECO:0000313" key="12">
    <source>
        <dbReference type="EMBL" id="KUK36227.1"/>
    </source>
</evidence>
<dbReference type="InterPro" id="IPR036052">
    <property type="entry name" value="TrpB-like_PALP_sf"/>
</dbReference>